<dbReference type="GO" id="GO:0150077">
    <property type="term" value="P:regulation of neuroinflammatory response"/>
    <property type="evidence" value="ECO:0007669"/>
    <property type="project" value="InterPro"/>
</dbReference>
<dbReference type="GO" id="GO:0009986">
    <property type="term" value="C:cell surface"/>
    <property type="evidence" value="ECO:0007669"/>
    <property type="project" value="UniProtKB-ARBA"/>
</dbReference>
<dbReference type="GO" id="GO:0016020">
    <property type="term" value="C:membrane"/>
    <property type="evidence" value="ECO:0007669"/>
    <property type="project" value="UniProtKB-SubCell"/>
</dbReference>
<dbReference type="PROSITE" id="PS50835">
    <property type="entry name" value="IG_LIKE"/>
    <property type="match status" value="1"/>
</dbReference>
<organism evidence="10 11">
    <name type="scientific">Scleropages formosus</name>
    <name type="common">Asian bonytongue</name>
    <name type="synonym">Osteoglossum formosum</name>
    <dbReference type="NCBI Taxonomy" id="113540"/>
    <lineage>
        <taxon>Eukaryota</taxon>
        <taxon>Metazoa</taxon>
        <taxon>Chordata</taxon>
        <taxon>Craniata</taxon>
        <taxon>Vertebrata</taxon>
        <taxon>Euteleostomi</taxon>
        <taxon>Actinopterygii</taxon>
        <taxon>Neopterygii</taxon>
        <taxon>Teleostei</taxon>
        <taxon>Osteoglossocephala</taxon>
        <taxon>Osteoglossomorpha</taxon>
        <taxon>Osteoglossiformes</taxon>
        <taxon>Osteoglossidae</taxon>
        <taxon>Scleropages</taxon>
    </lineage>
</organism>
<keyword evidence="8" id="KW-0325">Glycoprotein</keyword>
<name>A0A0P7UHR0_SCLFO</name>
<evidence type="ECO:0000259" key="9">
    <source>
        <dbReference type="PROSITE" id="PS50835"/>
    </source>
</evidence>
<feature type="domain" description="Ig-like" evidence="9">
    <location>
        <begin position="72"/>
        <end position="158"/>
    </location>
</feature>
<comment type="similarity">
    <text evidence="2">Belongs to the CD200R family.</text>
</comment>
<dbReference type="InterPro" id="IPR013783">
    <property type="entry name" value="Ig-like_fold"/>
</dbReference>
<comment type="caution">
    <text evidence="10">The sequence shown here is derived from an EMBL/GenBank/DDBJ whole genome shotgun (WGS) entry which is preliminary data.</text>
</comment>
<evidence type="ECO:0000256" key="8">
    <source>
        <dbReference type="ARBA" id="ARBA00023180"/>
    </source>
</evidence>
<sequence>MKANNCCIAWHFNESQIDTCKDGKVLRNGTSGQPFLYIPRFTREDEGIYFCETAYLGGCHTAKIQVSAKIRPEISGKLVLHHDRKVAVCSAAGGKPAATISWSTIENVSDHHTATPNLDGTFTVERRLVLSNNVSHSNLTCIVTHPSLGEAHMEKILPS</sequence>
<evidence type="ECO:0000256" key="3">
    <source>
        <dbReference type="ARBA" id="ARBA00022692"/>
    </source>
</evidence>
<evidence type="ECO:0000313" key="10">
    <source>
        <dbReference type="EMBL" id="KPP67795.1"/>
    </source>
</evidence>
<keyword evidence="7" id="KW-0675">Receptor</keyword>
<dbReference type="Pfam" id="PF08205">
    <property type="entry name" value="C2-set_2"/>
    <property type="match status" value="1"/>
</dbReference>
<feature type="non-terminal residue" evidence="10">
    <location>
        <position position="159"/>
    </location>
</feature>
<accession>A0A0P7UHR0</accession>
<evidence type="ECO:0000256" key="5">
    <source>
        <dbReference type="ARBA" id="ARBA00023136"/>
    </source>
</evidence>
<dbReference type="PANTHER" id="PTHR21462:SF2">
    <property type="entry name" value="CELL SURFACE GLYCOPROTEIN CD200 RECEPTOR 2"/>
    <property type="match status" value="1"/>
</dbReference>
<evidence type="ECO:0000256" key="6">
    <source>
        <dbReference type="ARBA" id="ARBA00023157"/>
    </source>
</evidence>
<keyword evidence="3" id="KW-0812">Transmembrane</keyword>
<keyword evidence="4" id="KW-1133">Transmembrane helix</keyword>
<evidence type="ECO:0000256" key="1">
    <source>
        <dbReference type="ARBA" id="ARBA00004167"/>
    </source>
</evidence>
<dbReference type="SUPFAM" id="SSF48726">
    <property type="entry name" value="Immunoglobulin"/>
    <property type="match status" value="2"/>
</dbReference>
<comment type="subcellular location">
    <subcellularLocation>
        <location evidence="1">Membrane</location>
        <topology evidence="1">Single-pass membrane protein</topology>
    </subcellularLocation>
</comment>
<dbReference type="GO" id="GO:0038023">
    <property type="term" value="F:signaling receptor activity"/>
    <property type="evidence" value="ECO:0007669"/>
    <property type="project" value="InterPro"/>
</dbReference>
<dbReference type="InterPro" id="IPR007110">
    <property type="entry name" value="Ig-like_dom"/>
</dbReference>
<dbReference type="PANTHER" id="PTHR21462">
    <property type="entry name" value="CELL SURFACE GLYCOPROTEIN OX2 RECEPTOR PRECURSOR"/>
    <property type="match status" value="1"/>
</dbReference>
<evidence type="ECO:0000313" key="11">
    <source>
        <dbReference type="Proteomes" id="UP000034805"/>
    </source>
</evidence>
<proteinExistence type="inferred from homology"/>
<keyword evidence="5" id="KW-0472">Membrane</keyword>
<dbReference type="EMBL" id="JARO02004856">
    <property type="protein sequence ID" value="KPP67795.1"/>
    <property type="molecule type" value="Genomic_DNA"/>
</dbReference>
<evidence type="ECO:0000256" key="7">
    <source>
        <dbReference type="ARBA" id="ARBA00023170"/>
    </source>
</evidence>
<keyword evidence="6" id="KW-1015">Disulfide bond</keyword>
<protein>
    <recommendedName>
        <fullName evidence="9">Ig-like domain-containing protein</fullName>
    </recommendedName>
</protein>
<reference evidence="10 11" key="1">
    <citation type="submission" date="2015-08" db="EMBL/GenBank/DDBJ databases">
        <title>The genome of the Asian arowana (Scleropages formosus).</title>
        <authorList>
            <person name="Tan M.H."/>
            <person name="Gan H.M."/>
            <person name="Croft L.J."/>
            <person name="Austin C.M."/>
        </authorList>
    </citation>
    <scope>NUCLEOTIDE SEQUENCE [LARGE SCALE GENOMIC DNA]</scope>
    <source>
        <strain evidence="10">Aro1</strain>
    </source>
</reference>
<dbReference type="AlphaFoldDB" id="A0A0P7UHR0"/>
<dbReference type="Gene3D" id="2.60.40.10">
    <property type="entry name" value="Immunoglobulins"/>
    <property type="match status" value="2"/>
</dbReference>
<evidence type="ECO:0000256" key="2">
    <source>
        <dbReference type="ARBA" id="ARBA00008215"/>
    </source>
</evidence>
<dbReference type="Proteomes" id="UP000034805">
    <property type="component" value="Unassembled WGS sequence"/>
</dbReference>
<evidence type="ECO:0000256" key="4">
    <source>
        <dbReference type="ARBA" id="ARBA00022989"/>
    </source>
</evidence>
<gene>
    <name evidence="10" type="ORF">Z043_113576</name>
</gene>
<dbReference type="InterPro" id="IPR036179">
    <property type="entry name" value="Ig-like_dom_sf"/>
</dbReference>
<dbReference type="InterPro" id="IPR013162">
    <property type="entry name" value="CD80_C2-set"/>
</dbReference>
<dbReference type="CDD" id="cd00096">
    <property type="entry name" value="Ig"/>
    <property type="match status" value="1"/>
</dbReference>
<dbReference type="InterPro" id="IPR040012">
    <property type="entry name" value="CD200R"/>
</dbReference>